<sequence length="387" mass="43178">MKKEIKKYPAIPQERLEKYQDLWKNSTSRDGVHPDVKAHLERVKTMGGGQGIEFLSNINKDYLGAFMAPFSRDLEEADIAIIGMPFEKSAPMNASHKYGPKALRELSKNFMGTTEPWINGEFDIPFDFANIIDYGTIDTYGQFDLSGEMEHAIEHYRKIVCDNHIIPFMWGGDHTVSVAPLMTLGETYGPLSVIHFDAHYDLVTEADFPYPYHSGNMFTQNFAKGNVDPERMIQIGIRGRMTGLVGGHAKNFGTNVYFADEARVMSPREMADKIIEVVGDGPTYISLDLDSLDPVYNSASSAVEPFGLDANWVHDVLKLVRMSGKVNLVGADVVEYAPQNDPAKTFGYIAAGLSWKILCWLAADVKRRNGGENHPTNWPQAFGNVTL</sequence>
<dbReference type="PANTHER" id="PTHR11358">
    <property type="entry name" value="ARGINASE/AGMATINASE"/>
    <property type="match status" value="1"/>
</dbReference>
<keyword evidence="1" id="KW-0479">Metal-binding</keyword>
<dbReference type="OrthoDB" id="9788689at2"/>
<dbReference type="Gene3D" id="3.40.800.10">
    <property type="entry name" value="Ureohydrolase domain"/>
    <property type="match status" value="1"/>
</dbReference>
<gene>
    <name evidence="4" type="ORF">NH26_09860</name>
</gene>
<dbReference type="Proteomes" id="UP000179797">
    <property type="component" value="Unassembled WGS sequence"/>
</dbReference>
<comment type="caution">
    <text evidence="4">The sequence shown here is derived from an EMBL/GenBank/DDBJ whole genome shotgun (WGS) entry which is preliminary data.</text>
</comment>
<dbReference type="Pfam" id="PF00491">
    <property type="entry name" value="Arginase"/>
    <property type="match status" value="1"/>
</dbReference>
<keyword evidence="5" id="KW-1185">Reference proteome</keyword>
<evidence type="ECO:0000256" key="1">
    <source>
        <dbReference type="ARBA" id="ARBA00022723"/>
    </source>
</evidence>
<organism evidence="4 5">
    <name type="scientific">Flammeovirga pacifica</name>
    <dbReference type="NCBI Taxonomy" id="915059"/>
    <lineage>
        <taxon>Bacteria</taxon>
        <taxon>Pseudomonadati</taxon>
        <taxon>Bacteroidota</taxon>
        <taxon>Cytophagia</taxon>
        <taxon>Cytophagales</taxon>
        <taxon>Flammeovirgaceae</taxon>
        <taxon>Flammeovirga</taxon>
    </lineage>
</organism>
<dbReference type="GO" id="GO:0046872">
    <property type="term" value="F:metal ion binding"/>
    <property type="evidence" value="ECO:0007669"/>
    <property type="project" value="UniProtKB-KW"/>
</dbReference>
<dbReference type="STRING" id="915059.NH26_09860"/>
<proteinExistence type="inferred from homology"/>
<dbReference type="SUPFAM" id="SSF52768">
    <property type="entry name" value="Arginase/deacetylase"/>
    <property type="match status" value="1"/>
</dbReference>
<dbReference type="AlphaFoldDB" id="A0A1S1Z063"/>
<name>A0A1S1Z063_FLAPC</name>
<evidence type="ECO:0000256" key="2">
    <source>
        <dbReference type="ARBA" id="ARBA00022801"/>
    </source>
</evidence>
<evidence type="ECO:0000313" key="5">
    <source>
        <dbReference type="Proteomes" id="UP000179797"/>
    </source>
</evidence>
<evidence type="ECO:0000256" key="3">
    <source>
        <dbReference type="PROSITE-ProRule" id="PRU00742"/>
    </source>
</evidence>
<dbReference type="EMBL" id="JRYR02000001">
    <property type="protein sequence ID" value="OHX66642.1"/>
    <property type="molecule type" value="Genomic_DNA"/>
</dbReference>
<keyword evidence="2" id="KW-0378">Hydrolase</keyword>
<dbReference type="PROSITE" id="PS51409">
    <property type="entry name" value="ARGINASE_2"/>
    <property type="match status" value="1"/>
</dbReference>
<dbReference type="InterPro" id="IPR006035">
    <property type="entry name" value="Ureohydrolase"/>
</dbReference>
<dbReference type="GO" id="GO:0033389">
    <property type="term" value="P:putrescine biosynthetic process from arginine, via agmatine"/>
    <property type="evidence" value="ECO:0007669"/>
    <property type="project" value="TreeGrafter"/>
</dbReference>
<evidence type="ECO:0000313" key="4">
    <source>
        <dbReference type="EMBL" id="OHX66642.1"/>
    </source>
</evidence>
<accession>A0A1S1Z063</accession>
<dbReference type="RefSeq" id="WP_044221198.1">
    <property type="nucleotide sequence ID" value="NZ_JRYR02000001.1"/>
</dbReference>
<dbReference type="InterPro" id="IPR023696">
    <property type="entry name" value="Ureohydrolase_dom_sf"/>
</dbReference>
<dbReference type="GO" id="GO:0008783">
    <property type="term" value="F:agmatinase activity"/>
    <property type="evidence" value="ECO:0007669"/>
    <property type="project" value="TreeGrafter"/>
</dbReference>
<protein>
    <recommendedName>
        <fullName evidence="6">Agmatinase</fullName>
    </recommendedName>
</protein>
<evidence type="ECO:0008006" key="6">
    <source>
        <dbReference type="Google" id="ProtNLM"/>
    </source>
</evidence>
<reference evidence="4 5" key="1">
    <citation type="journal article" date="2012" name="Int. J. Syst. Evol. Microbiol.">
        <title>Flammeovirga pacifica sp. nov., isolated from deep-sea sediment.</title>
        <authorList>
            <person name="Xu H."/>
            <person name="Fu Y."/>
            <person name="Yang N."/>
            <person name="Ding Z."/>
            <person name="Lai Q."/>
            <person name="Zeng R."/>
        </authorList>
    </citation>
    <scope>NUCLEOTIDE SEQUENCE [LARGE SCALE GENOMIC DNA]</scope>
    <source>
        <strain evidence="5">DSM 24597 / LMG 26175 / WPAGA1</strain>
    </source>
</reference>
<dbReference type="PANTHER" id="PTHR11358:SF26">
    <property type="entry name" value="GUANIDINO ACID HYDROLASE, MITOCHONDRIAL"/>
    <property type="match status" value="1"/>
</dbReference>
<comment type="similarity">
    <text evidence="3">Belongs to the arginase family.</text>
</comment>